<sequence>MTWWDESVDASAPIAVRAPATPPPPVPADLPGLVAFSRQSARSLDHVSSWRAVTAYARDHWLDDDPAEVPEELLGEFHALRHAAADQLELSDEAEEARQRWLDWAVRTDRPAAAFHARSFGAFAEAEKFIDAHPGGARPVDADMPVLTSLTRDILDLRPSGPEGYQFALSAAVAGAAASLAHRPDLAGALSRWSAEYSPPRTGDDDRRLLEAQVAHGRGDLVESARICAAVAAAPASEPVTSTIEARQMLSHLSLEAEEPLEAMRQLAPVVEVGLEYDLVVGTLRSARLLAALLNSEGEYARAAELAREALDASSGMPVNALVMDLRLILARSLLDAGDDGAALDHAVPVAQWSSLTSDEERTDAAFSIAATAAGRAGDSGRAADLLIEHAEHLHRLGDDEGASRALRQAARSAVHDDPERAEDLMVDARDLISGGWSIADWHDDLAYVYWASSREDLALGHVDTAAAGYLEAGDGEEAARALLTGVRCCMDRDDEPGARRYAARIDDLLPADSWSGHPVREALRELLGHLN</sequence>
<gene>
    <name evidence="1" type="ORF">CJ204_03110</name>
</gene>
<dbReference type="EMBL" id="PNHF01000005">
    <property type="protein sequence ID" value="PMC62856.1"/>
    <property type="molecule type" value="Genomic_DNA"/>
</dbReference>
<comment type="caution">
    <text evidence="1">The sequence shown here is derived from an EMBL/GenBank/DDBJ whole genome shotgun (WGS) entry which is preliminary data.</text>
</comment>
<evidence type="ECO:0000313" key="1">
    <source>
        <dbReference type="EMBL" id="PMC62856.1"/>
    </source>
</evidence>
<accession>A0A2N6T0L1</accession>
<dbReference type="AlphaFoldDB" id="A0A2N6T0L1"/>
<name>A0A2N6T0L1_9CORY</name>
<reference evidence="1 2" key="1">
    <citation type="submission" date="2017-09" db="EMBL/GenBank/DDBJ databases">
        <title>Bacterial strain isolated from the female urinary microbiota.</title>
        <authorList>
            <person name="Thomas-White K."/>
            <person name="Kumar N."/>
            <person name="Forster S."/>
            <person name="Putonti C."/>
            <person name="Lawley T."/>
            <person name="Wolfe A.J."/>
        </authorList>
    </citation>
    <scope>NUCLEOTIDE SEQUENCE [LARGE SCALE GENOMIC DNA]</scope>
    <source>
        <strain evidence="1 2">UMB0908</strain>
    </source>
</reference>
<protein>
    <recommendedName>
        <fullName evidence="3">Tetratricopeptide repeat protein</fullName>
    </recommendedName>
</protein>
<proteinExistence type="predicted"/>
<dbReference type="RefSeq" id="WP_102212180.1">
    <property type="nucleotide sequence ID" value="NZ_PNHF01000005.1"/>
</dbReference>
<dbReference type="Proteomes" id="UP000235363">
    <property type="component" value="Unassembled WGS sequence"/>
</dbReference>
<evidence type="ECO:0008006" key="3">
    <source>
        <dbReference type="Google" id="ProtNLM"/>
    </source>
</evidence>
<organism evidence="1 2">
    <name type="scientific">Corynebacterium xerosis</name>
    <dbReference type="NCBI Taxonomy" id="1725"/>
    <lineage>
        <taxon>Bacteria</taxon>
        <taxon>Bacillati</taxon>
        <taxon>Actinomycetota</taxon>
        <taxon>Actinomycetes</taxon>
        <taxon>Mycobacteriales</taxon>
        <taxon>Corynebacteriaceae</taxon>
        <taxon>Corynebacterium</taxon>
    </lineage>
</organism>
<evidence type="ECO:0000313" key="2">
    <source>
        <dbReference type="Proteomes" id="UP000235363"/>
    </source>
</evidence>